<dbReference type="SUPFAM" id="SSF52540">
    <property type="entry name" value="P-loop containing nucleoside triphosphate hydrolases"/>
    <property type="match status" value="1"/>
</dbReference>
<sequence>MIRPKPDQNAILVGLSGVSSSGKTTLARILCDIFPNALILHQDDFFKTDSLIPVENGVQNWDCFEAIDLPAFLSAVKYARQYGEMPLNFRSIQDQDSADSMSIDPKILEEMKSRASNTSPIIVFVDGFLLYAEQMAELRALLDVKLFIGSDYTTVKTRRESRGGYKTAEGFWEDPPGIMENMVWPNYVKYHKHMFEGEDVQGEPDQEKIAKLNIHFAPKEIQTDMTACVQWACDVLEEALRVHSSNV</sequence>
<organism evidence="1 2">
    <name type="scientific">Acrodontium crateriforme</name>
    <dbReference type="NCBI Taxonomy" id="150365"/>
    <lineage>
        <taxon>Eukaryota</taxon>
        <taxon>Fungi</taxon>
        <taxon>Dikarya</taxon>
        <taxon>Ascomycota</taxon>
        <taxon>Pezizomycotina</taxon>
        <taxon>Dothideomycetes</taxon>
        <taxon>Dothideomycetidae</taxon>
        <taxon>Mycosphaerellales</taxon>
        <taxon>Teratosphaeriaceae</taxon>
        <taxon>Acrodontium</taxon>
    </lineage>
</organism>
<dbReference type="EMBL" id="CP138581">
    <property type="protein sequence ID" value="WPG98208.1"/>
    <property type="molecule type" value="Genomic_DNA"/>
</dbReference>
<evidence type="ECO:0000313" key="1">
    <source>
        <dbReference type="EMBL" id="WPG98208.1"/>
    </source>
</evidence>
<dbReference type="AlphaFoldDB" id="A0AAQ3LYK2"/>
<reference evidence="1 2" key="1">
    <citation type="submission" date="2023-11" db="EMBL/GenBank/DDBJ databases">
        <title>An acidophilic fungus is an integral part of prey digestion in a carnivorous sundew plant.</title>
        <authorList>
            <person name="Tsai I.J."/>
        </authorList>
    </citation>
    <scope>NUCLEOTIDE SEQUENCE [LARGE SCALE GENOMIC DNA]</scope>
    <source>
        <strain evidence="1">169a</strain>
    </source>
</reference>
<dbReference type="CDD" id="cd02024">
    <property type="entry name" value="NRK1"/>
    <property type="match status" value="1"/>
</dbReference>
<protein>
    <recommendedName>
        <fullName evidence="3">P-loop containing nucleoside triphosphate hydrolase protein</fullName>
    </recommendedName>
</protein>
<proteinExistence type="predicted"/>
<gene>
    <name evidence="1" type="ORF">R9X50_00099500</name>
</gene>
<evidence type="ECO:0008006" key="3">
    <source>
        <dbReference type="Google" id="ProtNLM"/>
    </source>
</evidence>
<name>A0AAQ3LYK2_9PEZI</name>
<dbReference type="InterPro" id="IPR027417">
    <property type="entry name" value="P-loop_NTPase"/>
</dbReference>
<keyword evidence="2" id="KW-1185">Reference proteome</keyword>
<dbReference type="PANTHER" id="PTHR10285">
    <property type="entry name" value="URIDINE KINASE"/>
    <property type="match status" value="1"/>
</dbReference>
<accession>A0AAQ3LYK2</accession>
<evidence type="ECO:0000313" key="2">
    <source>
        <dbReference type="Proteomes" id="UP001303373"/>
    </source>
</evidence>
<dbReference type="Gene3D" id="3.40.50.300">
    <property type="entry name" value="P-loop containing nucleotide triphosphate hydrolases"/>
    <property type="match status" value="1"/>
</dbReference>
<dbReference type="Proteomes" id="UP001303373">
    <property type="component" value="Chromosome 2"/>
</dbReference>